<dbReference type="AlphaFoldDB" id="A0A6B1D1J0"/>
<proteinExistence type="predicted"/>
<name>A0A6B1D1J0_9CHLR</name>
<reference evidence="1" key="1">
    <citation type="submission" date="2019-09" db="EMBL/GenBank/DDBJ databases">
        <title>Characterisation of the sponge microbiome using genome-centric metagenomics.</title>
        <authorList>
            <person name="Engelberts J.P."/>
            <person name="Robbins S.J."/>
            <person name="De Goeij J.M."/>
            <person name="Aranda M."/>
            <person name="Bell S.C."/>
            <person name="Webster N.S."/>
        </authorList>
    </citation>
    <scope>NUCLEOTIDE SEQUENCE</scope>
    <source>
        <strain evidence="1">SB0661_bin_32</strain>
    </source>
</reference>
<dbReference type="EMBL" id="VXMH01000005">
    <property type="protein sequence ID" value="MYC93444.1"/>
    <property type="molecule type" value="Genomic_DNA"/>
</dbReference>
<comment type="caution">
    <text evidence="1">The sequence shown here is derived from an EMBL/GenBank/DDBJ whole genome shotgun (WGS) entry which is preliminary data.</text>
</comment>
<evidence type="ECO:0000313" key="1">
    <source>
        <dbReference type="EMBL" id="MYC93444.1"/>
    </source>
</evidence>
<protein>
    <submittedName>
        <fullName evidence="1">Uncharacterized protein</fullName>
    </submittedName>
</protein>
<gene>
    <name evidence="1" type="ORF">F4X14_00605</name>
</gene>
<organism evidence="1">
    <name type="scientific">Caldilineaceae bacterium SB0661_bin_32</name>
    <dbReference type="NCBI Taxonomy" id="2605255"/>
    <lineage>
        <taxon>Bacteria</taxon>
        <taxon>Bacillati</taxon>
        <taxon>Chloroflexota</taxon>
        <taxon>Caldilineae</taxon>
        <taxon>Caldilineales</taxon>
        <taxon>Caldilineaceae</taxon>
    </lineage>
</organism>
<accession>A0A6B1D1J0</accession>
<sequence>MDRRNVDLLAGMGTEIYPDKRNGQFQDSKLRMVRSGDSAGQGLPFYAKANLEKLNVERVQLTLFDVWDYRDDGYSLRWDPLGDQRYALRWRDPSKSKLADGPGMMLAADCLAIEAMRWFPTLPVGRQAETSGFQRKSRREIYFVWPIWTPMLSTDTVRSLLVLPDLTHDPVDHGSLARRGIQEVYRSQRVQQNQYYSNFLPAHSI</sequence>